<keyword evidence="2" id="KW-1133">Transmembrane helix</keyword>
<keyword evidence="4" id="KW-1185">Reference proteome</keyword>
<keyword evidence="2" id="KW-0812">Transmembrane</keyword>
<protein>
    <submittedName>
        <fullName evidence="3">Uncharacterized protein</fullName>
    </submittedName>
</protein>
<dbReference type="AlphaFoldDB" id="A0A4P6QBI0"/>
<reference evidence="3 4" key="1">
    <citation type="submission" date="2019-02" db="EMBL/GenBank/DDBJ databases">
        <authorList>
            <person name="Khodamoradi S."/>
            <person name="Hahnke R.L."/>
            <person name="Kaempfer P."/>
            <person name="Schumann P."/>
            <person name="Rohde M."/>
            <person name="Steinert M."/>
            <person name="Luzhetskyy A."/>
            <person name="Wink J."/>
            <person name="Ruckert C."/>
        </authorList>
    </citation>
    <scope>NUCLEOTIDE SEQUENCE [LARGE SCALE GENOMIC DNA]</scope>
    <source>
        <strain evidence="3 4">M2</strain>
        <plasmid evidence="4">phim2</plasmid>
    </source>
</reference>
<evidence type="ECO:0000313" key="4">
    <source>
        <dbReference type="Proteomes" id="UP000292235"/>
    </source>
</evidence>
<gene>
    <name evidence="3" type="ORF">EKD16_25330</name>
</gene>
<dbReference type="RefSeq" id="WP_131102971.1">
    <property type="nucleotide sequence ID" value="NZ_CP036456.1"/>
</dbReference>
<evidence type="ECO:0000256" key="1">
    <source>
        <dbReference type="SAM" id="MobiDB-lite"/>
    </source>
</evidence>
<feature type="region of interest" description="Disordered" evidence="1">
    <location>
        <begin position="184"/>
        <end position="223"/>
    </location>
</feature>
<dbReference type="Proteomes" id="UP000292235">
    <property type="component" value="Plasmid phiM2"/>
</dbReference>
<dbReference type="EMBL" id="CP036456">
    <property type="protein sequence ID" value="QBI56807.1"/>
    <property type="molecule type" value="Genomic_DNA"/>
</dbReference>
<geneLocation type="plasmid" evidence="4">
    <name>phim2</name>
</geneLocation>
<evidence type="ECO:0000313" key="3">
    <source>
        <dbReference type="EMBL" id="QBI56807.1"/>
    </source>
</evidence>
<dbReference type="GeneID" id="39493858"/>
<organism evidence="3 4">
    <name type="scientific">Streptomonospora litoralis</name>
    <dbReference type="NCBI Taxonomy" id="2498135"/>
    <lineage>
        <taxon>Bacteria</taxon>
        <taxon>Bacillati</taxon>
        <taxon>Actinomycetota</taxon>
        <taxon>Actinomycetes</taxon>
        <taxon>Streptosporangiales</taxon>
        <taxon>Nocardiopsidaceae</taxon>
        <taxon>Streptomonospora</taxon>
    </lineage>
</organism>
<sequence length="239" mass="27027">MSPFTDWLIALKDSDLFLSALGGGLGGGVIGGAISWAATFWQTRWMLKAEREKAEAERTAQAATSRSQREADALVDLLASLRSVKEGIPELRTKHRQLATGRGDQANAERRHIREVVMPRVLTPEIRRRLQLLEDLLDRYSRMPMPTTEDEFGDEVDAEPDMLARVRADVTQWLEHVRETVESVLHDSPPPVDKEPPYLDRSSLRAWQRPGRPDAPAVPEKEGWLRRMRRSIAAKVHPG</sequence>
<proteinExistence type="predicted"/>
<feature type="transmembrane region" description="Helical" evidence="2">
    <location>
        <begin position="20"/>
        <end position="41"/>
    </location>
</feature>
<keyword evidence="3" id="KW-0614">Plasmid</keyword>
<accession>A0A4P6QBI0</accession>
<name>A0A4P6QBI0_9ACTN</name>
<dbReference type="KEGG" id="strr:EKD16_25330"/>
<evidence type="ECO:0000256" key="2">
    <source>
        <dbReference type="SAM" id="Phobius"/>
    </source>
</evidence>
<keyword evidence="2" id="KW-0472">Membrane</keyword>